<dbReference type="Pfam" id="PF02798">
    <property type="entry name" value="GST_N"/>
    <property type="match status" value="2"/>
</dbReference>
<accession>A0AAN7L245</accession>
<dbReference type="SFLD" id="SFLDG00358">
    <property type="entry name" value="Main_(cytGST)"/>
    <property type="match status" value="2"/>
</dbReference>
<dbReference type="InterPro" id="IPR008999">
    <property type="entry name" value="Actin-crosslinking"/>
</dbReference>
<comment type="caution">
    <text evidence="8">The sequence shown here is derived from an EMBL/GenBank/DDBJ whole genome shotgun (WGS) entry which is preliminary data.</text>
</comment>
<dbReference type="InterPro" id="IPR036282">
    <property type="entry name" value="Glutathione-S-Trfase_C_sf"/>
</dbReference>
<dbReference type="AlphaFoldDB" id="A0AAN7L245"/>
<keyword evidence="9" id="KW-1185">Reference proteome</keyword>
<dbReference type="Gene3D" id="1.20.1050.10">
    <property type="match status" value="2"/>
</dbReference>
<feature type="domain" description="GST N-terminal" evidence="6">
    <location>
        <begin position="254"/>
        <end position="333"/>
    </location>
</feature>
<evidence type="ECO:0000256" key="4">
    <source>
        <dbReference type="ARBA" id="ARBA00025743"/>
    </source>
</evidence>
<comment type="similarity">
    <text evidence="4">Belongs to the GST superfamily. Tau family.</text>
</comment>
<feature type="domain" description="GST C-terminal" evidence="7">
    <location>
        <begin position="340"/>
        <end position="467"/>
    </location>
</feature>
<dbReference type="CDD" id="cd23340">
    <property type="entry name" value="beta-trefoil_FSCN_ACP-like"/>
    <property type="match status" value="1"/>
</dbReference>
<dbReference type="CDD" id="cd03185">
    <property type="entry name" value="GST_C_Tau"/>
    <property type="match status" value="2"/>
</dbReference>
<dbReference type="SUPFAM" id="SSF47616">
    <property type="entry name" value="GST C-terminal domain-like"/>
    <property type="match status" value="2"/>
</dbReference>
<feature type="domain" description="GST N-terminal" evidence="6">
    <location>
        <begin position="5"/>
        <end position="84"/>
    </location>
</feature>
<dbReference type="SFLD" id="SFLDS00019">
    <property type="entry name" value="Glutathione_Transferase_(cytos"/>
    <property type="match status" value="2"/>
</dbReference>
<sequence>MAGGGEVKLLGFCESPYVVRVQIALNIKSVSHQFLEENLPEKSQLLIQSNPVHKKVPVLIHGGNPICESLIIVQYIDEVWPSSGPAILPSDPYDRATCRFWAAYIDDKWFASLRAIPAAENEEARDAAVEKVAEGLALLEGEFRRRCGGDNNGKAFFGGDSIGYLDIALGCFLGWIKIIEKLDGVVFVDGSRTPGLAGWAERFCSDPAVRDVMPETDKLVEFAKVLFPRKEKIPGDQGRCLNVMWPRANPNEGGQVKLLGVWPSPFVMRARIALNIKSVSHEFVQENLREKSQLLIQSNPVHKKVPVLIHDGKAICESLVIVQYIDEVWSSSGPAILPSEPYDRATARFWATYIETKLNDSMRGIGTAEGEEARKAAVVQVKEVLAVLEDAFAKCSKGKGFFGGDSIGYLDIALGCFLGWIRVSEKLNGVVLVDGSTTPGLAGWAERFCSDLAVRDVMPETEKLAEFAKMIFPSQVGSVSNRPNYHWIRLPGEVDHHHQLRPIRSSRCRTGMEFFRNAKAVRLRNQHDKYLVAEEDEESVAQDRNGSSKAAKWTVEFVLNSESIIRLKSCYGKYLTASNQPFLLGMTGRKVLQTLPGRLGSSVEWEPVRDGTHIKLSTRYGKFLRANGGLPPWRNSITHDIPQRTSTQDWILWDVDVVEILIQSPTDRLPVAPLSHIDSSASAFGNSPSFATADEADNFSRQESIDSYVASPPKSEGRMLYYHLADENGVVEGEDMEGYSLTFKGNGVEELRHILSQETGMADIVVCSRSPLNGKLFPLRLQLPPNNGSMYVIVVPSSSAVVKDFPKNQGLL</sequence>
<dbReference type="Gene3D" id="3.40.30.10">
    <property type="entry name" value="Glutaredoxin"/>
    <property type="match status" value="2"/>
</dbReference>
<dbReference type="EC" id="2.5.1.18" evidence="1"/>
<dbReference type="InterPro" id="IPR040079">
    <property type="entry name" value="Glutathione_S-Trfase"/>
</dbReference>
<dbReference type="InterPro" id="IPR054726">
    <property type="entry name" value="Ubiq_DUF569-assoc"/>
</dbReference>
<dbReference type="PROSITE" id="PS50405">
    <property type="entry name" value="GST_CTER"/>
    <property type="match status" value="2"/>
</dbReference>
<name>A0AAN7L245_9MYRT</name>
<dbReference type="GO" id="GO:0006749">
    <property type="term" value="P:glutathione metabolic process"/>
    <property type="evidence" value="ECO:0007669"/>
    <property type="project" value="InterPro"/>
</dbReference>
<comment type="catalytic activity">
    <reaction evidence="5">
        <text>RX + glutathione = an S-substituted glutathione + a halide anion + H(+)</text>
        <dbReference type="Rhea" id="RHEA:16437"/>
        <dbReference type="ChEBI" id="CHEBI:15378"/>
        <dbReference type="ChEBI" id="CHEBI:16042"/>
        <dbReference type="ChEBI" id="CHEBI:17792"/>
        <dbReference type="ChEBI" id="CHEBI:57925"/>
        <dbReference type="ChEBI" id="CHEBI:90779"/>
        <dbReference type="EC" id="2.5.1.18"/>
    </reaction>
</comment>
<dbReference type="Pfam" id="PF13410">
    <property type="entry name" value="GST_C_2"/>
    <property type="match status" value="2"/>
</dbReference>
<dbReference type="InterPro" id="IPR045074">
    <property type="entry name" value="GST_C_Tau"/>
</dbReference>
<gene>
    <name evidence="8" type="ORF">SAY87_016929</name>
</gene>
<dbReference type="EMBL" id="JAXIOK010000001">
    <property type="protein sequence ID" value="KAK4780823.1"/>
    <property type="molecule type" value="Genomic_DNA"/>
</dbReference>
<protein>
    <recommendedName>
        <fullName evidence="1">glutathione transferase</fullName>
        <ecNumber evidence="1">2.5.1.18</ecNumber>
    </recommendedName>
</protein>
<dbReference type="InterPro" id="IPR007679">
    <property type="entry name" value="DUF569"/>
</dbReference>
<evidence type="ECO:0000256" key="5">
    <source>
        <dbReference type="ARBA" id="ARBA00047960"/>
    </source>
</evidence>
<reference evidence="8 9" key="1">
    <citation type="journal article" date="2023" name="Hortic Res">
        <title>Pangenome of water caltrop reveals structural variations and asymmetric subgenome divergence after allopolyploidization.</title>
        <authorList>
            <person name="Zhang X."/>
            <person name="Chen Y."/>
            <person name="Wang L."/>
            <person name="Yuan Y."/>
            <person name="Fang M."/>
            <person name="Shi L."/>
            <person name="Lu R."/>
            <person name="Comes H.P."/>
            <person name="Ma Y."/>
            <person name="Chen Y."/>
            <person name="Huang G."/>
            <person name="Zhou Y."/>
            <person name="Zheng Z."/>
            <person name="Qiu Y."/>
        </authorList>
    </citation>
    <scope>NUCLEOTIDE SEQUENCE [LARGE SCALE GENOMIC DNA]</scope>
    <source>
        <tissue evidence="8">Roots</tissue>
    </source>
</reference>
<dbReference type="Pfam" id="PF04601">
    <property type="entry name" value="DUF569"/>
    <property type="match status" value="1"/>
</dbReference>
<dbReference type="Pfam" id="PF22932">
    <property type="entry name" value="Ubiq_DUF_assoc"/>
    <property type="match status" value="1"/>
</dbReference>
<dbReference type="SFLD" id="SFLDG01152">
    <property type="entry name" value="Main.3:_Omega-_and_Tau-like"/>
    <property type="match status" value="2"/>
</dbReference>
<evidence type="ECO:0000256" key="2">
    <source>
        <dbReference type="ARBA" id="ARBA00022575"/>
    </source>
</evidence>
<evidence type="ECO:0000313" key="9">
    <source>
        <dbReference type="Proteomes" id="UP001345219"/>
    </source>
</evidence>
<dbReference type="InterPro" id="IPR004045">
    <property type="entry name" value="Glutathione_S-Trfase_N"/>
</dbReference>
<dbReference type="PROSITE" id="PS50404">
    <property type="entry name" value="GST_NTER"/>
    <property type="match status" value="2"/>
</dbReference>
<keyword evidence="3" id="KW-0808">Transferase</keyword>
<dbReference type="PANTHER" id="PTHR11260:SF615">
    <property type="entry name" value="GLUTATHIONE S-TRANSFERASE U17"/>
    <property type="match status" value="1"/>
</dbReference>
<evidence type="ECO:0000256" key="3">
    <source>
        <dbReference type="ARBA" id="ARBA00022679"/>
    </source>
</evidence>
<dbReference type="GO" id="GO:0005737">
    <property type="term" value="C:cytoplasm"/>
    <property type="evidence" value="ECO:0007669"/>
    <property type="project" value="TreeGrafter"/>
</dbReference>
<dbReference type="PANTHER" id="PTHR11260">
    <property type="entry name" value="GLUTATHIONE S-TRANSFERASE, GST, SUPERFAMILY, GST DOMAIN CONTAINING"/>
    <property type="match status" value="1"/>
</dbReference>
<keyword evidence="2" id="KW-0216">Detoxification</keyword>
<dbReference type="InterPro" id="IPR010987">
    <property type="entry name" value="Glutathione-S-Trfase_C-like"/>
</dbReference>
<evidence type="ECO:0000313" key="8">
    <source>
        <dbReference type="EMBL" id="KAK4780823.1"/>
    </source>
</evidence>
<dbReference type="Gene3D" id="2.80.10.50">
    <property type="match status" value="1"/>
</dbReference>
<dbReference type="InterPro" id="IPR036249">
    <property type="entry name" value="Thioredoxin-like_sf"/>
</dbReference>
<dbReference type="GO" id="GO:0009407">
    <property type="term" value="P:toxin catabolic process"/>
    <property type="evidence" value="ECO:0007669"/>
    <property type="project" value="UniProtKB-ARBA"/>
</dbReference>
<dbReference type="SUPFAM" id="SSF50405">
    <property type="entry name" value="Actin-crosslinking proteins"/>
    <property type="match status" value="1"/>
</dbReference>
<dbReference type="Proteomes" id="UP001345219">
    <property type="component" value="Chromosome 13"/>
</dbReference>
<dbReference type="FunFam" id="1.20.1050.10:FF:000016">
    <property type="entry name" value="Glutathione S-transferase U9"/>
    <property type="match status" value="2"/>
</dbReference>
<evidence type="ECO:0000259" key="6">
    <source>
        <dbReference type="PROSITE" id="PS50404"/>
    </source>
</evidence>
<dbReference type="InterPro" id="IPR045073">
    <property type="entry name" value="Omega/Tau-like"/>
</dbReference>
<dbReference type="SUPFAM" id="SSF52833">
    <property type="entry name" value="Thioredoxin-like"/>
    <property type="match status" value="2"/>
</dbReference>
<dbReference type="CDD" id="cd03058">
    <property type="entry name" value="GST_N_Tau"/>
    <property type="match status" value="2"/>
</dbReference>
<dbReference type="FunFam" id="3.40.30.10:FF:000044">
    <property type="entry name" value="Glutathione S-transferase GSTU6"/>
    <property type="match status" value="2"/>
</dbReference>
<evidence type="ECO:0000256" key="1">
    <source>
        <dbReference type="ARBA" id="ARBA00012452"/>
    </source>
</evidence>
<dbReference type="FunFam" id="2.80.10.50:FF:000067">
    <property type="entry name" value="BnaC05g19630D protein"/>
    <property type="match status" value="1"/>
</dbReference>
<proteinExistence type="inferred from homology"/>
<organism evidence="8 9">
    <name type="scientific">Trapa incisa</name>
    <dbReference type="NCBI Taxonomy" id="236973"/>
    <lineage>
        <taxon>Eukaryota</taxon>
        <taxon>Viridiplantae</taxon>
        <taxon>Streptophyta</taxon>
        <taxon>Embryophyta</taxon>
        <taxon>Tracheophyta</taxon>
        <taxon>Spermatophyta</taxon>
        <taxon>Magnoliopsida</taxon>
        <taxon>eudicotyledons</taxon>
        <taxon>Gunneridae</taxon>
        <taxon>Pentapetalae</taxon>
        <taxon>rosids</taxon>
        <taxon>malvids</taxon>
        <taxon>Myrtales</taxon>
        <taxon>Lythraceae</taxon>
        <taxon>Trapa</taxon>
    </lineage>
</organism>
<feature type="domain" description="GST C-terminal" evidence="7">
    <location>
        <begin position="91"/>
        <end position="227"/>
    </location>
</feature>
<evidence type="ECO:0000259" key="7">
    <source>
        <dbReference type="PROSITE" id="PS50405"/>
    </source>
</evidence>
<dbReference type="GO" id="GO:0004364">
    <property type="term" value="F:glutathione transferase activity"/>
    <property type="evidence" value="ECO:0007669"/>
    <property type="project" value="UniProtKB-EC"/>
</dbReference>